<dbReference type="PANTHER" id="PTHR47623:SF1">
    <property type="entry name" value="OS09G0287300 PROTEIN"/>
    <property type="match status" value="1"/>
</dbReference>
<dbReference type="InterPro" id="IPR013078">
    <property type="entry name" value="His_Pase_superF_clade-1"/>
</dbReference>
<name>A0ABV7FZ97_9PROT</name>
<reference evidence="2" key="1">
    <citation type="journal article" date="2019" name="Int. J. Syst. Evol. Microbiol.">
        <title>The Global Catalogue of Microorganisms (GCM) 10K type strain sequencing project: providing services to taxonomists for standard genome sequencing and annotation.</title>
        <authorList>
            <consortium name="The Broad Institute Genomics Platform"/>
            <consortium name="The Broad Institute Genome Sequencing Center for Infectious Disease"/>
            <person name="Wu L."/>
            <person name="Ma J."/>
        </authorList>
    </citation>
    <scope>NUCLEOTIDE SEQUENCE [LARGE SCALE GENOMIC DNA]</scope>
    <source>
        <strain evidence="2">KCTC 52094</strain>
    </source>
</reference>
<dbReference type="Pfam" id="PF00300">
    <property type="entry name" value="His_Phos_1"/>
    <property type="match status" value="1"/>
</dbReference>
<organism evidence="1 2">
    <name type="scientific">Teichococcus globiformis</name>
    <dbReference type="NCBI Taxonomy" id="2307229"/>
    <lineage>
        <taxon>Bacteria</taxon>
        <taxon>Pseudomonadati</taxon>
        <taxon>Pseudomonadota</taxon>
        <taxon>Alphaproteobacteria</taxon>
        <taxon>Acetobacterales</taxon>
        <taxon>Roseomonadaceae</taxon>
        <taxon>Roseomonas</taxon>
    </lineage>
</organism>
<protein>
    <submittedName>
        <fullName evidence="1">SixA phosphatase family protein</fullName>
    </submittedName>
</protein>
<dbReference type="InterPro" id="IPR029033">
    <property type="entry name" value="His_PPase_superfam"/>
</dbReference>
<comment type="caution">
    <text evidence="1">The sequence shown here is derived from an EMBL/GenBank/DDBJ whole genome shotgun (WGS) entry which is preliminary data.</text>
</comment>
<evidence type="ECO:0000313" key="2">
    <source>
        <dbReference type="Proteomes" id="UP001595593"/>
    </source>
</evidence>
<gene>
    <name evidence="1" type="ORF">ACFOD4_11715</name>
</gene>
<dbReference type="SUPFAM" id="SSF53254">
    <property type="entry name" value="Phosphoglycerate mutase-like"/>
    <property type="match status" value="1"/>
</dbReference>
<dbReference type="Proteomes" id="UP001595593">
    <property type="component" value="Unassembled WGS sequence"/>
</dbReference>
<dbReference type="RefSeq" id="WP_379596625.1">
    <property type="nucleotide sequence ID" value="NZ_JBHRTN010000010.1"/>
</dbReference>
<dbReference type="PANTHER" id="PTHR47623">
    <property type="entry name" value="OS09G0287300 PROTEIN"/>
    <property type="match status" value="1"/>
</dbReference>
<dbReference type="EMBL" id="JBHRTN010000010">
    <property type="protein sequence ID" value="MFC3125734.1"/>
    <property type="molecule type" value="Genomic_DNA"/>
</dbReference>
<proteinExistence type="predicted"/>
<sequence>MRQLLLLRHAKSSWDDPSLPDHARPLNARGKRAALAMAGVMRGLGLAPDIVLVSSARRTLQTLEALAPLPDSPMIEPMDDLYLAPWERLLDTLQAAPETARSLLLLGHNPGLHDLALALAGPAGMASNAPGTQRLADGYPTGALAEFSIAAPWRMLQAGGARLVRFVAPNDLPEMAS</sequence>
<evidence type="ECO:0000313" key="1">
    <source>
        <dbReference type="EMBL" id="MFC3125734.1"/>
    </source>
</evidence>
<accession>A0ABV7FZ97</accession>
<dbReference type="CDD" id="cd07067">
    <property type="entry name" value="HP_PGM_like"/>
    <property type="match status" value="1"/>
</dbReference>
<keyword evidence="2" id="KW-1185">Reference proteome</keyword>
<dbReference type="Gene3D" id="3.40.50.1240">
    <property type="entry name" value="Phosphoglycerate mutase-like"/>
    <property type="match status" value="1"/>
</dbReference>